<evidence type="ECO:0000313" key="1">
    <source>
        <dbReference type="EMBL" id="OMO96708.1"/>
    </source>
</evidence>
<proteinExistence type="predicted"/>
<reference evidence="2" key="1">
    <citation type="submission" date="2013-09" db="EMBL/GenBank/DDBJ databases">
        <title>Corchorus olitorius genome sequencing.</title>
        <authorList>
            <person name="Alam M."/>
            <person name="Haque M.S."/>
            <person name="Islam M.S."/>
            <person name="Emdad E.M."/>
            <person name="Islam M.M."/>
            <person name="Ahmed B."/>
            <person name="Halim A."/>
            <person name="Hossen Q.M.M."/>
            <person name="Hossain M.Z."/>
            <person name="Ahmed R."/>
            <person name="Khan M.M."/>
            <person name="Islam R."/>
            <person name="Rashid M.M."/>
            <person name="Khan S.A."/>
            <person name="Rahman M.S."/>
            <person name="Alam M."/>
            <person name="Yahiya A.S."/>
            <person name="Khan M.S."/>
            <person name="Azam M.S."/>
            <person name="Haque T."/>
            <person name="Lashkar M.Z.H."/>
            <person name="Akhand A.I."/>
            <person name="Morshed G."/>
            <person name="Roy S."/>
            <person name="Uddin K.S."/>
            <person name="Rabeya T."/>
            <person name="Hossain A.S."/>
            <person name="Chowdhury A."/>
            <person name="Snigdha A.R."/>
            <person name="Mortoza M.S."/>
            <person name="Matin S.A."/>
            <person name="Hoque S.M.E."/>
            <person name="Islam M.K."/>
            <person name="Roy D.K."/>
            <person name="Haider R."/>
            <person name="Moosa M.M."/>
            <person name="Elias S.M."/>
            <person name="Hasan A.M."/>
            <person name="Jahan S."/>
            <person name="Shafiuddin M."/>
            <person name="Mahmood N."/>
            <person name="Shommy N.S."/>
        </authorList>
    </citation>
    <scope>NUCLEOTIDE SEQUENCE [LARGE SCALE GENOMIC DNA]</scope>
    <source>
        <strain evidence="2">cv. O-4</strain>
    </source>
</reference>
<gene>
    <name evidence="1" type="ORF">COLO4_15129</name>
</gene>
<dbReference type="OrthoDB" id="1746428at2759"/>
<dbReference type="AlphaFoldDB" id="A0A1R3JPB4"/>
<organism evidence="1 2">
    <name type="scientific">Corchorus olitorius</name>
    <dbReference type="NCBI Taxonomy" id="93759"/>
    <lineage>
        <taxon>Eukaryota</taxon>
        <taxon>Viridiplantae</taxon>
        <taxon>Streptophyta</taxon>
        <taxon>Embryophyta</taxon>
        <taxon>Tracheophyta</taxon>
        <taxon>Spermatophyta</taxon>
        <taxon>Magnoliopsida</taxon>
        <taxon>eudicotyledons</taxon>
        <taxon>Gunneridae</taxon>
        <taxon>Pentapetalae</taxon>
        <taxon>rosids</taxon>
        <taxon>malvids</taxon>
        <taxon>Malvales</taxon>
        <taxon>Malvaceae</taxon>
        <taxon>Grewioideae</taxon>
        <taxon>Apeibeae</taxon>
        <taxon>Corchorus</taxon>
    </lineage>
</organism>
<accession>A0A1R3JPB4</accession>
<sequence>MGELKIYDYLSQLANWDNIPDLVLDKLNGTCFDNLLKLKHGEHIHNLLEVCLDYYDVYERCFIFNEKKVFIGLEDVLYITGLPIHGDPFILDARQIDWAKQLLDLPYEFEGGCVPLKLMRETFKTIDENSDGYLRPLLLCKKAKTPIDHGHDLLWSRA</sequence>
<keyword evidence="2" id="KW-1185">Reference proteome</keyword>
<dbReference type="EMBL" id="AWUE01015576">
    <property type="protein sequence ID" value="OMO96708.1"/>
    <property type="molecule type" value="Genomic_DNA"/>
</dbReference>
<name>A0A1R3JPB4_9ROSI</name>
<evidence type="ECO:0008006" key="3">
    <source>
        <dbReference type="Google" id="ProtNLM"/>
    </source>
</evidence>
<dbReference type="Proteomes" id="UP000187203">
    <property type="component" value="Unassembled WGS sequence"/>
</dbReference>
<evidence type="ECO:0000313" key="2">
    <source>
        <dbReference type="Proteomes" id="UP000187203"/>
    </source>
</evidence>
<comment type="caution">
    <text evidence="1">The sequence shown here is derived from an EMBL/GenBank/DDBJ whole genome shotgun (WGS) entry which is preliminary data.</text>
</comment>
<protein>
    <recommendedName>
        <fullName evidence="3">Aminotransferase-like plant mobile domain-containing protein</fullName>
    </recommendedName>
</protein>